<feature type="transmembrane region" description="Helical" evidence="1">
    <location>
        <begin position="87"/>
        <end position="107"/>
    </location>
</feature>
<dbReference type="AlphaFoldDB" id="L7JQS1"/>
<feature type="transmembrane region" description="Helical" evidence="1">
    <location>
        <begin position="7"/>
        <end position="28"/>
    </location>
</feature>
<dbReference type="InParanoid" id="L7JQS1"/>
<evidence type="ECO:0000313" key="3">
    <source>
        <dbReference type="Proteomes" id="UP000011185"/>
    </source>
</evidence>
<feature type="transmembrane region" description="Helical" evidence="1">
    <location>
        <begin position="138"/>
        <end position="160"/>
    </location>
</feature>
<reference evidence="2 3" key="1">
    <citation type="journal article" date="2012" name="PLoS Pathog.">
        <title>The genome of the obligate intracellular parasite Trachipleistophora hominis: new insights into microsporidian genome dynamics and reductive evolution.</title>
        <authorList>
            <person name="Heinz E."/>
            <person name="Williams T.A."/>
            <person name="Nakjang S."/>
            <person name="Noel C.J."/>
            <person name="Swan D.C."/>
            <person name="Goldberg A.V."/>
            <person name="Harris S.R."/>
            <person name="Weinmaier T."/>
            <person name="Markert S."/>
            <person name="Becher D."/>
            <person name="Bernhardt J."/>
            <person name="Dagan T."/>
            <person name="Hacker C."/>
            <person name="Lucocq J.M."/>
            <person name="Schweder T."/>
            <person name="Rattei T."/>
            <person name="Hall N."/>
            <person name="Hirt R.P."/>
            <person name="Embley T.M."/>
        </authorList>
    </citation>
    <scope>NUCLEOTIDE SEQUENCE [LARGE SCALE GENOMIC DNA]</scope>
</reference>
<keyword evidence="1" id="KW-0812">Transmembrane</keyword>
<dbReference type="EMBL" id="JH994105">
    <property type="protein sequence ID" value="ELQ73803.1"/>
    <property type="molecule type" value="Genomic_DNA"/>
</dbReference>
<gene>
    <name evidence="2" type="ORF">THOM_3282</name>
</gene>
<keyword evidence="1" id="KW-0472">Membrane</keyword>
<dbReference type="HOGENOM" id="CLU_1533736_0_0_1"/>
<name>L7JQS1_TRAHO</name>
<feature type="transmembrane region" description="Helical" evidence="1">
    <location>
        <begin position="48"/>
        <end position="66"/>
    </location>
</feature>
<feature type="transmembrane region" description="Helical" evidence="1">
    <location>
        <begin position="113"/>
        <end position="131"/>
    </location>
</feature>
<dbReference type="VEuPathDB" id="MicrosporidiaDB:THOM_3282"/>
<keyword evidence="1" id="KW-1133">Transmembrane helix</keyword>
<sequence>MKFKELVFTPITIFIAFSVSSMLFFGSYMQPMTTFFKTSLNIHDDKTLCFHIMALGNFMTIVSVFIMARAARILEIEKLQRRIRKSALNLVPLMFLTFSNVLCAYIFKVGEDVMLRVVMCLAATHLLYFYFSIISSSLLTLYVESLIFCFNILLLSATFYEDMGRMTFSRNMFSRFFEKLVNE</sequence>
<proteinExistence type="predicted"/>
<organism evidence="2 3">
    <name type="scientific">Trachipleistophora hominis</name>
    <name type="common">Microsporidian parasite</name>
    <dbReference type="NCBI Taxonomy" id="72359"/>
    <lineage>
        <taxon>Eukaryota</taxon>
        <taxon>Fungi</taxon>
        <taxon>Fungi incertae sedis</taxon>
        <taxon>Microsporidia</taxon>
        <taxon>Pleistophoridae</taxon>
        <taxon>Trachipleistophora</taxon>
    </lineage>
</organism>
<dbReference type="OrthoDB" id="2189089at2759"/>
<dbReference type="Proteomes" id="UP000011185">
    <property type="component" value="Unassembled WGS sequence"/>
</dbReference>
<keyword evidence="3" id="KW-1185">Reference proteome</keyword>
<evidence type="ECO:0000256" key="1">
    <source>
        <dbReference type="SAM" id="Phobius"/>
    </source>
</evidence>
<protein>
    <submittedName>
        <fullName evidence="2">Putative transporter</fullName>
    </submittedName>
</protein>
<accession>L7JQS1</accession>
<dbReference type="OMA" id="LCFHIMA"/>
<evidence type="ECO:0000313" key="2">
    <source>
        <dbReference type="EMBL" id="ELQ73803.1"/>
    </source>
</evidence>